<evidence type="ECO:0000313" key="2">
    <source>
        <dbReference type="Proteomes" id="UP001054945"/>
    </source>
</evidence>
<reference evidence="1 2" key="1">
    <citation type="submission" date="2021-06" db="EMBL/GenBank/DDBJ databases">
        <title>Caerostris extrusa draft genome.</title>
        <authorList>
            <person name="Kono N."/>
            <person name="Arakawa K."/>
        </authorList>
    </citation>
    <scope>NUCLEOTIDE SEQUENCE [LARGE SCALE GENOMIC DNA]</scope>
</reference>
<gene>
    <name evidence="1" type="ORF">CEXT_778381</name>
</gene>
<protein>
    <recommendedName>
        <fullName evidence="3">Secreted protein</fullName>
    </recommendedName>
</protein>
<accession>A0AAV4VTZ6</accession>
<dbReference type="Proteomes" id="UP001054945">
    <property type="component" value="Unassembled WGS sequence"/>
</dbReference>
<evidence type="ECO:0000313" key="1">
    <source>
        <dbReference type="EMBL" id="GIY73370.1"/>
    </source>
</evidence>
<sequence length="77" mass="8955">MYVNVKFLCFLNSGGLFSFTSCRCIHSIDGAVLRLVRRKQMVIYPVAEFLHLFRNQMHCPSSEGYSLFVYENGRRNS</sequence>
<evidence type="ECO:0008006" key="3">
    <source>
        <dbReference type="Google" id="ProtNLM"/>
    </source>
</evidence>
<organism evidence="1 2">
    <name type="scientific">Caerostris extrusa</name>
    <name type="common">Bark spider</name>
    <name type="synonym">Caerostris bankana</name>
    <dbReference type="NCBI Taxonomy" id="172846"/>
    <lineage>
        <taxon>Eukaryota</taxon>
        <taxon>Metazoa</taxon>
        <taxon>Ecdysozoa</taxon>
        <taxon>Arthropoda</taxon>
        <taxon>Chelicerata</taxon>
        <taxon>Arachnida</taxon>
        <taxon>Araneae</taxon>
        <taxon>Araneomorphae</taxon>
        <taxon>Entelegynae</taxon>
        <taxon>Araneoidea</taxon>
        <taxon>Araneidae</taxon>
        <taxon>Caerostris</taxon>
    </lineage>
</organism>
<dbReference type="PROSITE" id="PS51257">
    <property type="entry name" value="PROKAR_LIPOPROTEIN"/>
    <property type="match status" value="1"/>
</dbReference>
<name>A0AAV4VTZ6_CAEEX</name>
<comment type="caution">
    <text evidence="1">The sequence shown here is derived from an EMBL/GenBank/DDBJ whole genome shotgun (WGS) entry which is preliminary data.</text>
</comment>
<dbReference type="EMBL" id="BPLR01015074">
    <property type="protein sequence ID" value="GIY73370.1"/>
    <property type="molecule type" value="Genomic_DNA"/>
</dbReference>
<dbReference type="AlphaFoldDB" id="A0AAV4VTZ6"/>
<proteinExistence type="predicted"/>
<keyword evidence="2" id="KW-1185">Reference proteome</keyword>